<dbReference type="InterPro" id="IPR045851">
    <property type="entry name" value="AMP-bd_C_sf"/>
</dbReference>
<dbReference type="InterPro" id="IPR025110">
    <property type="entry name" value="AMP-bd_C"/>
</dbReference>
<proteinExistence type="predicted"/>
<dbReference type="EMBL" id="JAATEO010000025">
    <property type="protein sequence ID" value="NJP34531.1"/>
    <property type="molecule type" value="Genomic_DNA"/>
</dbReference>
<evidence type="ECO:0000259" key="1">
    <source>
        <dbReference type="Pfam" id="PF13193"/>
    </source>
</evidence>
<comment type="caution">
    <text evidence="2">The sequence shown here is derived from an EMBL/GenBank/DDBJ whole genome shotgun (WGS) entry which is preliminary data.</text>
</comment>
<name>A0ABX0ZE08_9ACTN</name>
<dbReference type="Gene3D" id="3.30.300.30">
    <property type="match status" value="1"/>
</dbReference>
<reference evidence="2 3" key="1">
    <citation type="submission" date="2020-03" db="EMBL/GenBank/DDBJ databases">
        <title>WGS of actinomycetes isolated from Thailand.</title>
        <authorList>
            <person name="Thawai C."/>
        </authorList>
    </citation>
    <scope>NUCLEOTIDE SEQUENCE [LARGE SCALE GENOMIC DNA]</scope>
    <source>
        <strain evidence="2 3">HSS6-12</strain>
    </source>
</reference>
<sequence length="124" mass="13256">MHAGEVPVAYVTLAPGATATGDDLRDWASERVPDRTAAPKTVTVLDELPVTAVGKLYKLALRRDAARAELRAALDRIAGVQDIEAAIEGSSIVATVKVHPSAQEEAVKEILGRYAIEWRLVVVS</sequence>
<accession>A0ABX0ZE08</accession>
<organism evidence="2 3">
    <name type="scientific">Micromonospora thermarum</name>
    <dbReference type="NCBI Taxonomy" id="2720024"/>
    <lineage>
        <taxon>Bacteria</taxon>
        <taxon>Bacillati</taxon>
        <taxon>Actinomycetota</taxon>
        <taxon>Actinomycetes</taxon>
        <taxon>Micromonosporales</taxon>
        <taxon>Micromonosporaceae</taxon>
        <taxon>Micromonospora</taxon>
    </lineage>
</organism>
<feature type="domain" description="AMP-binding enzyme C-terminal" evidence="1">
    <location>
        <begin position="3"/>
        <end position="55"/>
    </location>
</feature>
<evidence type="ECO:0000313" key="3">
    <source>
        <dbReference type="Proteomes" id="UP000783871"/>
    </source>
</evidence>
<protein>
    <recommendedName>
        <fullName evidence="1">AMP-binding enzyme C-terminal domain-containing protein</fullName>
    </recommendedName>
</protein>
<gene>
    <name evidence="2" type="ORF">HCJ94_21755</name>
</gene>
<dbReference type="Proteomes" id="UP000783871">
    <property type="component" value="Unassembled WGS sequence"/>
</dbReference>
<dbReference type="Pfam" id="PF13193">
    <property type="entry name" value="AMP-binding_C"/>
    <property type="match status" value="1"/>
</dbReference>
<evidence type="ECO:0000313" key="2">
    <source>
        <dbReference type="EMBL" id="NJP34531.1"/>
    </source>
</evidence>
<keyword evidence="3" id="KW-1185">Reference proteome</keyword>
<dbReference type="SUPFAM" id="SSF56801">
    <property type="entry name" value="Acetyl-CoA synthetase-like"/>
    <property type="match status" value="1"/>
</dbReference>